<evidence type="ECO:0000313" key="1">
    <source>
        <dbReference type="EMBL" id="MTL95195.1"/>
    </source>
</evidence>
<gene>
    <name evidence="1" type="ORF">GMA64_11710</name>
</gene>
<dbReference type="EMBL" id="WMQV01000034">
    <property type="protein sequence ID" value="MTL95195.1"/>
    <property type="molecule type" value="Genomic_DNA"/>
</dbReference>
<dbReference type="AlphaFoldDB" id="A0A6I3NMT0"/>
<reference evidence="1" key="1">
    <citation type="journal article" date="2019" name="Nat. Med.">
        <title>A library of human gut bacterial isolates paired with longitudinal multiomics data enables mechanistic microbiome research.</title>
        <authorList>
            <person name="Poyet M."/>
            <person name="Groussin M."/>
            <person name="Gibbons S.M."/>
            <person name="Avila-Pacheco J."/>
            <person name="Jiang X."/>
            <person name="Kearney S.M."/>
            <person name="Perrotta A.R."/>
            <person name="Berdy B."/>
            <person name="Zhao S."/>
            <person name="Lieberman T.D."/>
            <person name="Swanson P.K."/>
            <person name="Smith M."/>
            <person name="Roesemann S."/>
            <person name="Alexander J.E."/>
            <person name="Rich S.A."/>
            <person name="Livny J."/>
            <person name="Vlamakis H."/>
            <person name="Clish C."/>
            <person name="Bullock K."/>
            <person name="Deik A."/>
            <person name="Scott J."/>
            <person name="Pierce K.A."/>
            <person name="Xavier R.J."/>
            <person name="Alm E.J."/>
        </authorList>
    </citation>
    <scope>NUCLEOTIDE SEQUENCE</scope>
    <source>
        <strain evidence="1">BIOML-A179</strain>
    </source>
</reference>
<name>A0A6I3NMT0_9FIRM</name>
<protein>
    <submittedName>
        <fullName evidence="1">Uncharacterized protein</fullName>
    </submittedName>
</protein>
<proteinExistence type="predicted"/>
<organism evidence="1">
    <name type="scientific">Turicibacter sanguinis</name>
    <dbReference type="NCBI Taxonomy" id="154288"/>
    <lineage>
        <taxon>Bacteria</taxon>
        <taxon>Bacillati</taxon>
        <taxon>Bacillota</taxon>
        <taxon>Erysipelotrichia</taxon>
        <taxon>Erysipelotrichales</taxon>
        <taxon>Turicibacteraceae</taxon>
        <taxon>Turicibacter</taxon>
    </lineage>
</organism>
<sequence length="328" mass="36880">MKKISLLTLIMALGVMTGCQNQNEIPAIEPLEEEAVKTVSETVKLKPDFIEGEDYDELGGADSYNFLGDNATSRFYVNPDFYRLKSDETLTLIEGFKTMQQTTEWSCGNAVSLMTLWNMGKTDLTEWDIALAMGSSVDDDTEGALPGSANNFHEYGTTVEDMYNFFSNLEGFKVLETSYRADYTEADLVSEEDGATPSNIGNLKPTFSSSSLYASENSDDTEAWVDDAKDSYFVTWLTGHLKAGRPVMVEWGDWDGHWVSIIGYDNNGTPSIGDDTLIFADPYDTSDHWQDGYAIFPLERFFYMWQDRKVAPKPYQLQPFIVVDKVTE</sequence>
<accession>A0A6I3NMT0</accession>
<comment type="caution">
    <text evidence="1">The sequence shown here is derived from an EMBL/GenBank/DDBJ whole genome shotgun (WGS) entry which is preliminary data.</text>
</comment>
<dbReference type="RefSeq" id="WP_129821192.1">
    <property type="nucleotide sequence ID" value="NZ_CAUWFM010000008.1"/>
</dbReference>
<dbReference type="PROSITE" id="PS51257">
    <property type="entry name" value="PROKAR_LIPOPROTEIN"/>
    <property type="match status" value="1"/>
</dbReference>